<dbReference type="InterPro" id="IPR005583">
    <property type="entry name" value="YaaA"/>
</dbReference>
<dbReference type="Pfam" id="PF03883">
    <property type="entry name" value="H2O2_YaaD"/>
    <property type="match status" value="1"/>
</dbReference>
<protein>
    <submittedName>
        <fullName evidence="2">Peroxide stress protein YaaA</fullName>
    </submittedName>
</protein>
<dbReference type="EMBL" id="BAABFX010000037">
    <property type="protein sequence ID" value="GAA4400032.1"/>
    <property type="molecule type" value="Genomic_DNA"/>
</dbReference>
<evidence type="ECO:0000313" key="3">
    <source>
        <dbReference type="Proteomes" id="UP001500390"/>
    </source>
</evidence>
<proteinExistence type="predicted"/>
<dbReference type="RefSeq" id="WP_159898788.1">
    <property type="nucleotide sequence ID" value="NZ_BAABFX010000037.1"/>
</dbReference>
<gene>
    <name evidence="2" type="primary">yaaA</name>
    <name evidence="2" type="ORF">GCM10023153_27050</name>
</gene>
<feature type="region of interest" description="Disordered" evidence="1">
    <location>
        <begin position="1"/>
        <end position="23"/>
    </location>
</feature>
<evidence type="ECO:0000313" key="2">
    <source>
        <dbReference type="EMBL" id="GAA4400032.1"/>
    </source>
</evidence>
<dbReference type="PANTHER" id="PTHR30283:SF4">
    <property type="entry name" value="PEROXIDE STRESS RESISTANCE PROTEIN YAAA"/>
    <property type="match status" value="1"/>
</dbReference>
<organism evidence="2 3">
    <name type="scientific">Ornithinibacter aureus</name>
    <dbReference type="NCBI Taxonomy" id="622664"/>
    <lineage>
        <taxon>Bacteria</taxon>
        <taxon>Bacillati</taxon>
        <taxon>Actinomycetota</taxon>
        <taxon>Actinomycetes</taxon>
        <taxon>Micrococcales</taxon>
        <taxon>Intrasporangiaceae</taxon>
        <taxon>Ornithinibacter</taxon>
    </lineage>
</organism>
<evidence type="ECO:0000256" key="1">
    <source>
        <dbReference type="SAM" id="MobiDB-lite"/>
    </source>
</evidence>
<comment type="caution">
    <text evidence="2">The sequence shown here is derived from an EMBL/GenBank/DDBJ whole genome shotgun (WGS) entry which is preliminary data.</text>
</comment>
<accession>A0ABP8K3N7</accession>
<dbReference type="PANTHER" id="PTHR30283">
    <property type="entry name" value="PEROXIDE STRESS RESPONSE PROTEIN YAAA"/>
    <property type="match status" value="1"/>
</dbReference>
<reference evidence="3" key="1">
    <citation type="journal article" date="2019" name="Int. J. Syst. Evol. Microbiol.">
        <title>The Global Catalogue of Microorganisms (GCM) 10K type strain sequencing project: providing services to taxonomists for standard genome sequencing and annotation.</title>
        <authorList>
            <consortium name="The Broad Institute Genomics Platform"/>
            <consortium name="The Broad Institute Genome Sequencing Center for Infectious Disease"/>
            <person name="Wu L."/>
            <person name="Ma J."/>
        </authorList>
    </citation>
    <scope>NUCLEOTIDE SEQUENCE [LARGE SCALE GENOMIC DNA]</scope>
    <source>
        <strain evidence="3">JCM 17738</strain>
    </source>
</reference>
<name>A0ABP8K3N7_9MICO</name>
<keyword evidence="3" id="KW-1185">Reference proteome</keyword>
<dbReference type="Proteomes" id="UP001500390">
    <property type="component" value="Unassembled WGS sequence"/>
</dbReference>
<sequence length="249" mass="26428">MLILLPPSESKTNRRRGKPVDPASWSFPDLNPVRARVAQALAAVSASPDAPALLDVSPGLLDDIARNLVLDSAPSTPAAEVYTGVLYDALGLATLDTAARRRANRWIVVVSALYGAVRPTDRIAAYRLAMGTTLPDVGALAAAWRPALDQVLPPLVGRGVIVDCRSAPYAAAWRPGVDLTHRWVQIRVPGASHMAKHTRGLVARHLCEVGSDVRSVPALADVVGEAFTVTLHEPASTRAPWVLDVSAVV</sequence>